<dbReference type="InterPro" id="IPR002173">
    <property type="entry name" value="Carboh/pur_kinase_PfkB_CS"/>
</dbReference>
<dbReference type="STRING" id="284577.SAMN05216571_11444"/>
<dbReference type="InterPro" id="IPR050306">
    <property type="entry name" value="PfkB_Carbo_kinase"/>
</dbReference>
<gene>
    <name evidence="7" type="ORF">SAMN05216571_11444</name>
</gene>
<dbReference type="PANTHER" id="PTHR43085">
    <property type="entry name" value="HEXOKINASE FAMILY MEMBER"/>
    <property type="match status" value="1"/>
</dbReference>
<dbReference type="GO" id="GO:0005524">
    <property type="term" value="F:ATP binding"/>
    <property type="evidence" value="ECO:0007669"/>
    <property type="project" value="UniProtKB-KW"/>
</dbReference>
<evidence type="ECO:0000256" key="3">
    <source>
        <dbReference type="ARBA" id="ARBA00022741"/>
    </source>
</evidence>
<protein>
    <submittedName>
        <fullName evidence="7">2-dehydro-3-deoxygluconokinase</fullName>
    </submittedName>
</protein>
<evidence type="ECO:0000313" key="7">
    <source>
        <dbReference type="EMBL" id="SDG45696.1"/>
    </source>
</evidence>
<dbReference type="InterPro" id="IPR011611">
    <property type="entry name" value="PfkB_dom"/>
</dbReference>
<evidence type="ECO:0000256" key="5">
    <source>
        <dbReference type="ARBA" id="ARBA00022840"/>
    </source>
</evidence>
<dbReference type="PROSITE" id="PS00584">
    <property type="entry name" value="PFKB_KINASES_2"/>
    <property type="match status" value="1"/>
</dbReference>
<name>A0A1G7UDN4_9GAMM</name>
<keyword evidence="5" id="KW-0067">ATP-binding</keyword>
<evidence type="ECO:0000259" key="6">
    <source>
        <dbReference type="Pfam" id="PF00294"/>
    </source>
</evidence>
<dbReference type="EMBL" id="FNCI01000014">
    <property type="protein sequence ID" value="SDG45696.1"/>
    <property type="molecule type" value="Genomic_DNA"/>
</dbReference>
<dbReference type="GO" id="GO:0016301">
    <property type="term" value="F:kinase activity"/>
    <property type="evidence" value="ECO:0007669"/>
    <property type="project" value="UniProtKB-KW"/>
</dbReference>
<evidence type="ECO:0000313" key="8">
    <source>
        <dbReference type="Proteomes" id="UP000198641"/>
    </source>
</evidence>
<evidence type="ECO:0000256" key="2">
    <source>
        <dbReference type="ARBA" id="ARBA00022679"/>
    </source>
</evidence>
<dbReference type="CDD" id="cd01166">
    <property type="entry name" value="KdgK"/>
    <property type="match status" value="1"/>
</dbReference>
<dbReference type="Proteomes" id="UP000198641">
    <property type="component" value="Unassembled WGS sequence"/>
</dbReference>
<proteinExistence type="inferred from homology"/>
<accession>A0A1G7UDN4</accession>
<keyword evidence="3" id="KW-0547">Nucleotide-binding</keyword>
<dbReference type="OrthoDB" id="9795789at2"/>
<organism evidence="7 8">
    <name type="scientific">Onishia taeanensis</name>
    <dbReference type="NCBI Taxonomy" id="284577"/>
    <lineage>
        <taxon>Bacteria</taxon>
        <taxon>Pseudomonadati</taxon>
        <taxon>Pseudomonadota</taxon>
        <taxon>Gammaproteobacteria</taxon>
        <taxon>Oceanospirillales</taxon>
        <taxon>Halomonadaceae</taxon>
        <taxon>Onishia</taxon>
    </lineage>
</organism>
<sequence length="341" mass="36509">MPSSDKVPDNSPYPSPGASPEVLAFGEAMTMFVAKHSGALSDVEHFQRRIAGADTNVAIGLARLGRHVGWLSRVGDDGFGCYIRRTLEAEGLDCRYLIDDREHPTGLVFKERAANGADPHVEYFRRGSAASHLSPHDAAAVDFTALRHLHATGIPPALSSSCRELSWYMLDKAREAGASISFDPNLRPSLWSSDAEMATTLNAMAAKSDWVLPGLAEGQRLTGLSSHQDIADFYLERGAKAVIIKLGPEGSYYRGVIGGQEQSFMMPGLAVSEVVDTVGAGDGFAVGVISALLDGRSPQEALHRGNLIGAEAVQVRGDMEGLPQRARLAQLETRFGLPKGQ</sequence>
<dbReference type="InterPro" id="IPR029056">
    <property type="entry name" value="Ribokinase-like"/>
</dbReference>
<comment type="similarity">
    <text evidence="1">Belongs to the carbohydrate kinase PfkB family.</text>
</comment>
<evidence type="ECO:0000256" key="1">
    <source>
        <dbReference type="ARBA" id="ARBA00010688"/>
    </source>
</evidence>
<keyword evidence="4 7" id="KW-0418">Kinase</keyword>
<dbReference type="RefSeq" id="WP_092528009.1">
    <property type="nucleotide sequence ID" value="NZ_FNCI01000014.1"/>
</dbReference>
<feature type="domain" description="Carbohydrate kinase PfkB" evidence="6">
    <location>
        <begin position="21"/>
        <end position="324"/>
    </location>
</feature>
<reference evidence="7 8" key="1">
    <citation type="submission" date="2016-10" db="EMBL/GenBank/DDBJ databases">
        <authorList>
            <person name="de Groot N.N."/>
        </authorList>
    </citation>
    <scope>NUCLEOTIDE SEQUENCE [LARGE SCALE GENOMIC DNA]</scope>
    <source>
        <strain evidence="7 8">BH539</strain>
    </source>
</reference>
<evidence type="ECO:0000256" key="4">
    <source>
        <dbReference type="ARBA" id="ARBA00022777"/>
    </source>
</evidence>
<dbReference type="AlphaFoldDB" id="A0A1G7UDN4"/>
<dbReference type="SUPFAM" id="SSF53613">
    <property type="entry name" value="Ribokinase-like"/>
    <property type="match status" value="1"/>
</dbReference>
<dbReference type="Pfam" id="PF00294">
    <property type="entry name" value="PfkB"/>
    <property type="match status" value="1"/>
</dbReference>
<dbReference type="Gene3D" id="3.40.1190.20">
    <property type="match status" value="1"/>
</dbReference>
<dbReference type="PANTHER" id="PTHR43085:SF1">
    <property type="entry name" value="PSEUDOURIDINE KINASE-RELATED"/>
    <property type="match status" value="1"/>
</dbReference>
<keyword evidence="2" id="KW-0808">Transferase</keyword>
<keyword evidence="8" id="KW-1185">Reference proteome</keyword>